<evidence type="ECO:0000259" key="3">
    <source>
        <dbReference type="SMART" id="SM00822"/>
    </source>
</evidence>
<dbReference type="SMART" id="SM00822">
    <property type="entry name" value="PKS_KR"/>
    <property type="match status" value="1"/>
</dbReference>
<keyword evidence="5" id="KW-1185">Reference proteome</keyword>
<comment type="similarity">
    <text evidence="1">Belongs to the short-chain dehydrogenases/reductases (SDR) family.</text>
</comment>
<organism evidence="4 5">
    <name type="scientific">Thiohalospira halophila DSM 15071</name>
    <dbReference type="NCBI Taxonomy" id="1123397"/>
    <lineage>
        <taxon>Bacteria</taxon>
        <taxon>Pseudomonadati</taxon>
        <taxon>Pseudomonadota</taxon>
        <taxon>Gammaproteobacteria</taxon>
        <taxon>Thiohalospirales</taxon>
        <taxon>Thiohalospiraceae</taxon>
        <taxon>Thiohalospira</taxon>
    </lineage>
</organism>
<keyword evidence="2" id="KW-0560">Oxidoreductase</keyword>
<dbReference type="PANTHER" id="PTHR44196:SF1">
    <property type="entry name" value="DEHYDROGENASE_REDUCTASE SDR FAMILY MEMBER 7B"/>
    <property type="match status" value="1"/>
</dbReference>
<dbReference type="STRING" id="1123397.SAMN05660831_00581"/>
<dbReference type="RefSeq" id="WP_093427227.1">
    <property type="nucleotide sequence ID" value="NZ_FOMJ01000001.1"/>
</dbReference>
<evidence type="ECO:0000256" key="1">
    <source>
        <dbReference type="ARBA" id="ARBA00006484"/>
    </source>
</evidence>
<dbReference type="Proteomes" id="UP000198611">
    <property type="component" value="Unassembled WGS sequence"/>
</dbReference>
<sequence>MAELGWITGAGSGLGRETALRLARQGWRLAVSGRDRGRLEALAADAPAGTIHPYPVDVTDPAAMEATAAAIAEEMGPLDLALFNAGDYQPMTLEEFDAALFRRIMEVNYLGVVHGIQAVLGRMAAGGQVVLTASVAGYRGLPRAAPYGASKAAVNSMAESLEPEFRARGLRLRVVNPGFIRTPLTAKNTFHMPALMEPEEAARALVAGLMGRGFEIHFPKRFTRVMKILRCLPIRLYLALTGRMNRG</sequence>
<dbReference type="OrthoDB" id="335726at2"/>
<dbReference type="PANTHER" id="PTHR44196">
    <property type="entry name" value="DEHYDROGENASE/REDUCTASE SDR FAMILY MEMBER 7B"/>
    <property type="match status" value="1"/>
</dbReference>
<dbReference type="GO" id="GO:0016020">
    <property type="term" value="C:membrane"/>
    <property type="evidence" value="ECO:0007669"/>
    <property type="project" value="TreeGrafter"/>
</dbReference>
<dbReference type="PRINTS" id="PR00081">
    <property type="entry name" value="GDHRDH"/>
</dbReference>
<gene>
    <name evidence="4" type="ORF">SAMN05660831_00581</name>
</gene>
<dbReference type="InterPro" id="IPR036291">
    <property type="entry name" value="NAD(P)-bd_dom_sf"/>
</dbReference>
<dbReference type="GO" id="GO:0016491">
    <property type="term" value="F:oxidoreductase activity"/>
    <property type="evidence" value="ECO:0007669"/>
    <property type="project" value="UniProtKB-KW"/>
</dbReference>
<dbReference type="Pfam" id="PF00106">
    <property type="entry name" value="adh_short"/>
    <property type="match status" value="1"/>
</dbReference>
<reference evidence="4 5" key="1">
    <citation type="submission" date="2016-10" db="EMBL/GenBank/DDBJ databases">
        <authorList>
            <person name="de Groot N.N."/>
        </authorList>
    </citation>
    <scope>NUCLEOTIDE SEQUENCE [LARGE SCALE GENOMIC DNA]</scope>
    <source>
        <strain evidence="4 5">HL3</strain>
    </source>
</reference>
<dbReference type="Gene3D" id="3.40.50.720">
    <property type="entry name" value="NAD(P)-binding Rossmann-like Domain"/>
    <property type="match status" value="1"/>
</dbReference>
<dbReference type="InterPro" id="IPR057326">
    <property type="entry name" value="KR_dom"/>
</dbReference>
<evidence type="ECO:0000256" key="2">
    <source>
        <dbReference type="ARBA" id="ARBA00023002"/>
    </source>
</evidence>
<name>A0A1I1P4G8_9GAMM</name>
<evidence type="ECO:0000313" key="4">
    <source>
        <dbReference type="EMBL" id="SFD04472.1"/>
    </source>
</evidence>
<dbReference type="EMBL" id="FOMJ01000001">
    <property type="protein sequence ID" value="SFD04472.1"/>
    <property type="molecule type" value="Genomic_DNA"/>
</dbReference>
<evidence type="ECO:0000313" key="5">
    <source>
        <dbReference type="Proteomes" id="UP000198611"/>
    </source>
</evidence>
<dbReference type="SUPFAM" id="SSF51735">
    <property type="entry name" value="NAD(P)-binding Rossmann-fold domains"/>
    <property type="match status" value="1"/>
</dbReference>
<dbReference type="InterPro" id="IPR002347">
    <property type="entry name" value="SDR_fam"/>
</dbReference>
<protein>
    <submittedName>
        <fullName evidence="4">NADP-dependent 3-hydroxy acid dehydrogenase YdfG</fullName>
    </submittedName>
</protein>
<feature type="domain" description="Ketoreductase" evidence="3">
    <location>
        <begin position="5"/>
        <end position="183"/>
    </location>
</feature>
<accession>A0A1I1P4G8</accession>
<dbReference type="AlphaFoldDB" id="A0A1I1P4G8"/>
<proteinExistence type="inferred from homology"/>